<comment type="caution">
    <text evidence="1">The sequence shown here is derived from an EMBL/GenBank/DDBJ whole genome shotgun (WGS) entry which is preliminary data.</text>
</comment>
<gene>
    <name evidence="1" type="ORF">DW192_00285</name>
</gene>
<organism evidence="1 2">
    <name type="scientific">Segatella copri</name>
    <dbReference type="NCBI Taxonomy" id="165179"/>
    <lineage>
        <taxon>Bacteria</taxon>
        <taxon>Pseudomonadati</taxon>
        <taxon>Bacteroidota</taxon>
        <taxon>Bacteroidia</taxon>
        <taxon>Bacteroidales</taxon>
        <taxon>Prevotellaceae</taxon>
        <taxon>Segatella</taxon>
    </lineage>
</organism>
<sequence length="86" mass="10454">MTNEFNDAFTRAQALQRRFNPDYMNSFSIAIKYDSYYEEYMEIELRTDNDKFFISTLTCVYEEDYTLRLDELEKTIDKLLTDEDNE</sequence>
<reference evidence="1 2" key="1">
    <citation type="submission" date="2018-08" db="EMBL/GenBank/DDBJ databases">
        <title>A genome reference for cultivated species of the human gut microbiota.</title>
        <authorList>
            <person name="Zou Y."/>
            <person name="Xue W."/>
            <person name="Luo G."/>
        </authorList>
    </citation>
    <scope>NUCLEOTIDE SEQUENCE [LARGE SCALE GENOMIC DNA]</scope>
    <source>
        <strain evidence="1 2">AM16-54</strain>
    </source>
</reference>
<dbReference type="AlphaFoldDB" id="A0A3R6GYB1"/>
<dbReference type="EMBL" id="QRKB01000001">
    <property type="protein sequence ID" value="RHH85203.1"/>
    <property type="molecule type" value="Genomic_DNA"/>
</dbReference>
<name>A0A3R6GYB1_9BACT</name>
<dbReference type="Proteomes" id="UP000284548">
    <property type="component" value="Unassembled WGS sequence"/>
</dbReference>
<proteinExistence type="predicted"/>
<evidence type="ECO:0000313" key="2">
    <source>
        <dbReference type="Proteomes" id="UP000284548"/>
    </source>
</evidence>
<evidence type="ECO:0000313" key="1">
    <source>
        <dbReference type="EMBL" id="RHH85203.1"/>
    </source>
</evidence>
<dbReference type="RefSeq" id="WP_118253016.1">
    <property type="nucleotide sequence ID" value="NZ_JAQEAK010000013.1"/>
</dbReference>
<accession>A0A3R6GYB1</accession>
<protein>
    <submittedName>
        <fullName evidence="1">Uncharacterized protein</fullName>
    </submittedName>
</protein>